<dbReference type="Proteomes" id="UP000236291">
    <property type="component" value="Unassembled WGS sequence"/>
</dbReference>
<organism evidence="2 3">
    <name type="scientific">Trifolium pratense</name>
    <name type="common">Red clover</name>
    <dbReference type="NCBI Taxonomy" id="57577"/>
    <lineage>
        <taxon>Eukaryota</taxon>
        <taxon>Viridiplantae</taxon>
        <taxon>Streptophyta</taxon>
        <taxon>Embryophyta</taxon>
        <taxon>Tracheophyta</taxon>
        <taxon>Spermatophyta</taxon>
        <taxon>Magnoliopsida</taxon>
        <taxon>eudicotyledons</taxon>
        <taxon>Gunneridae</taxon>
        <taxon>Pentapetalae</taxon>
        <taxon>rosids</taxon>
        <taxon>fabids</taxon>
        <taxon>Fabales</taxon>
        <taxon>Fabaceae</taxon>
        <taxon>Papilionoideae</taxon>
        <taxon>50 kb inversion clade</taxon>
        <taxon>NPAAA clade</taxon>
        <taxon>Hologalegina</taxon>
        <taxon>IRL clade</taxon>
        <taxon>Trifolieae</taxon>
        <taxon>Trifolium</taxon>
    </lineage>
</organism>
<evidence type="ECO:0000313" key="2">
    <source>
        <dbReference type="EMBL" id="PNX95056.1"/>
    </source>
</evidence>
<accession>A0A2K3MWC2</accession>
<evidence type="ECO:0000313" key="3">
    <source>
        <dbReference type="Proteomes" id="UP000236291"/>
    </source>
</evidence>
<gene>
    <name evidence="2" type="ORF">L195_g018238</name>
</gene>
<reference evidence="2 3" key="2">
    <citation type="journal article" date="2017" name="Front. Plant Sci.">
        <title>Gene Classification and Mining of Molecular Markers Useful in Red Clover (Trifolium pratense) Breeding.</title>
        <authorList>
            <person name="Istvanek J."/>
            <person name="Dluhosova J."/>
            <person name="Dluhos P."/>
            <person name="Patkova L."/>
            <person name="Nedelnik J."/>
            <person name="Repkova J."/>
        </authorList>
    </citation>
    <scope>NUCLEOTIDE SEQUENCE [LARGE SCALE GENOMIC DNA]</scope>
    <source>
        <strain evidence="3">cv. Tatra</strain>
        <tissue evidence="2">Young leaves</tissue>
    </source>
</reference>
<keyword evidence="1" id="KW-0472">Membrane</keyword>
<keyword evidence="1" id="KW-1133">Transmembrane helix</keyword>
<reference evidence="2 3" key="1">
    <citation type="journal article" date="2014" name="Am. J. Bot.">
        <title>Genome assembly and annotation for red clover (Trifolium pratense; Fabaceae).</title>
        <authorList>
            <person name="Istvanek J."/>
            <person name="Jaros M."/>
            <person name="Krenek A."/>
            <person name="Repkova J."/>
        </authorList>
    </citation>
    <scope>NUCLEOTIDE SEQUENCE [LARGE SCALE GENOMIC DNA]</scope>
    <source>
        <strain evidence="3">cv. Tatra</strain>
        <tissue evidence="2">Young leaves</tissue>
    </source>
</reference>
<feature type="transmembrane region" description="Helical" evidence="1">
    <location>
        <begin position="14"/>
        <end position="36"/>
    </location>
</feature>
<sequence length="53" mass="5906">VTTMADMNFSVTMLIFHISGIVGCETLLWILLPVFWKCAAKPPNLELQEASQP</sequence>
<comment type="caution">
    <text evidence="2">The sequence shown here is derived from an EMBL/GenBank/DDBJ whole genome shotgun (WGS) entry which is preliminary data.</text>
</comment>
<evidence type="ECO:0000256" key="1">
    <source>
        <dbReference type="SAM" id="Phobius"/>
    </source>
</evidence>
<proteinExistence type="predicted"/>
<name>A0A2K3MWC2_TRIPR</name>
<feature type="non-terminal residue" evidence="2">
    <location>
        <position position="1"/>
    </location>
</feature>
<keyword evidence="1" id="KW-0812">Transmembrane</keyword>
<dbReference type="EMBL" id="ASHM01013085">
    <property type="protein sequence ID" value="PNX95056.1"/>
    <property type="molecule type" value="Genomic_DNA"/>
</dbReference>
<dbReference type="AlphaFoldDB" id="A0A2K3MWC2"/>
<protein>
    <submittedName>
        <fullName evidence="2">Uncharacterized protein</fullName>
    </submittedName>
</protein>